<evidence type="ECO:0000259" key="1">
    <source>
        <dbReference type="Pfam" id="PF13302"/>
    </source>
</evidence>
<organism evidence="2 3">
    <name type="scientific">Gallaecimonas xiamenensis 3-C-1</name>
    <dbReference type="NCBI Taxonomy" id="745411"/>
    <lineage>
        <taxon>Bacteria</taxon>
        <taxon>Pseudomonadati</taxon>
        <taxon>Pseudomonadota</taxon>
        <taxon>Gammaproteobacteria</taxon>
        <taxon>Enterobacterales</taxon>
        <taxon>Gallaecimonadaceae</taxon>
        <taxon>Gallaecimonas</taxon>
    </lineage>
</organism>
<dbReference type="Pfam" id="PF13302">
    <property type="entry name" value="Acetyltransf_3"/>
    <property type="match status" value="1"/>
</dbReference>
<evidence type="ECO:0000313" key="2">
    <source>
        <dbReference type="EMBL" id="EKE70589.1"/>
    </source>
</evidence>
<comment type="caution">
    <text evidence="2">The sequence shown here is derived from an EMBL/GenBank/DDBJ whole genome shotgun (WGS) entry which is preliminary data.</text>
</comment>
<gene>
    <name evidence="2" type="ORF">B3C1_13663</name>
</gene>
<dbReference type="PANTHER" id="PTHR43610">
    <property type="entry name" value="BLL6696 PROTEIN"/>
    <property type="match status" value="1"/>
</dbReference>
<dbReference type="PANTHER" id="PTHR43610:SF1">
    <property type="entry name" value="N-ACETYLTRANSFERASE DOMAIN-CONTAINING PROTEIN"/>
    <property type="match status" value="1"/>
</dbReference>
<dbReference type="AlphaFoldDB" id="K2JJ69"/>
<keyword evidence="2" id="KW-0808">Transferase</keyword>
<keyword evidence="3" id="KW-1185">Reference proteome</keyword>
<dbReference type="InterPro" id="IPR000182">
    <property type="entry name" value="GNAT_dom"/>
</dbReference>
<dbReference type="OrthoDB" id="5295305at2"/>
<dbReference type="EMBL" id="AMRI01000020">
    <property type="protein sequence ID" value="EKE70589.1"/>
    <property type="molecule type" value="Genomic_DNA"/>
</dbReference>
<dbReference type="InterPro" id="IPR016181">
    <property type="entry name" value="Acyl_CoA_acyltransferase"/>
</dbReference>
<evidence type="ECO:0000313" key="3">
    <source>
        <dbReference type="Proteomes" id="UP000006755"/>
    </source>
</evidence>
<dbReference type="Proteomes" id="UP000006755">
    <property type="component" value="Unassembled WGS sequence"/>
</dbReference>
<dbReference type="GO" id="GO:0016747">
    <property type="term" value="F:acyltransferase activity, transferring groups other than amino-acyl groups"/>
    <property type="evidence" value="ECO:0007669"/>
    <property type="project" value="InterPro"/>
</dbReference>
<sequence>MTFVDPVCLEGQRLCLEPLSQDHLAGLQEAVTDGKLWELWYTSVPHPDQMAAEIVRRLALQAQGEMLPFAVRRLDDGRLCGMTTLLHIDETNRRVEIGATWLAASAQGTGINPEAKLLLLTHAFERLKCIAVELRTHFMNHQSRTAIARLGARQDGILRQHQVMADGSYRDTVVFSIIDSEWPMVRRQLLHRLARREAL</sequence>
<name>K2JJ69_9GAMM</name>
<protein>
    <submittedName>
        <fullName evidence="2">Acetyltransferase</fullName>
    </submittedName>
</protein>
<dbReference type="SUPFAM" id="SSF55729">
    <property type="entry name" value="Acyl-CoA N-acyltransferases (Nat)"/>
    <property type="match status" value="1"/>
</dbReference>
<feature type="domain" description="N-acetyltransferase" evidence="1">
    <location>
        <begin position="13"/>
        <end position="153"/>
    </location>
</feature>
<dbReference type="RefSeq" id="WP_008485530.1">
    <property type="nucleotide sequence ID" value="NZ_AMRI01000020.1"/>
</dbReference>
<accession>K2JJ69</accession>
<dbReference type="Gene3D" id="3.40.630.30">
    <property type="match status" value="1"/>
</dbReference>
<dbReference type="eggNOG" id="COG1670">
    <property type="taxonomic scope" value="Bacteria"/>
</dbReference>
<proteinExistence type="predicted"/>
<dbReference type="STRING" id="745411.B3C1_13663"/>
<reference evidence="2 3" key="1">
    <citation type="journal article" date="2012" name="J. Bacteriol.">
        <title>Genome Sequence of Gallaecimonas xiamenensis Type Strain 3-C-1.</title>
        <authorList>
            <person name="Lai Q."/>
            <person name="Wang L."/>
            <person name="Wang W."/>
            <person name="Shao Z."/>
        </authorList>
    </citation>
    <scope>NUCLEOTIDE SEQUENCE [LARGE SCALE GENOMIC DNA]</scope>
    <source>
        <strain evidence="2 3">3-C-1</strain>
    </source>
</reference>
<dbReference type="PATRIC" id="fig|745411.4.peg.2695"/>